<dbReference type="EMBL" id="SOFE01000025">
    <property type="protein sequence ID" value="TFB82450.1"/>
    <property type="molecule type" value="Genomic_DNA"/>
</dbReference>
<dbReference type="Proteomes" id="UP000297963">
    <property type="component" value="Unassembled WGS sequence"/>
</dbReference>
<organism evidence="2 4">
    <name type="scientific">Cryobacterium levicorallinum</name>
    <dbReference type="NCBI Taxonomy" id="995038"/>
    <lineage>
        <taxon>Bacteria</taxon>
        <taxon>Bacillati</taxon>
        <taxon>Actinomycetota</taxon>
        <taxon>Actinomycetes</taxon>
        <taxon>Micrococcales</taxon>
        <taxon>Microbacteriaceae</taxon>
        <taxon>Cryobacterium</taxon>
    </lineage>
</organism>
<comment type="caution">
    <text evidence="2">The sequence shown here is derived from an EMBL/GenBank/DDBJ whole genome shotgun (WGS) entry which is preliminary data.</text>
</comment>
<dbReference type="EMBL" id="FOPW01000023">
    <property type="protein sequence ID" value="SFH95131.1"/>
    <property type="molecule type" value="Genomic_DNA"/>
</dbReference>
<dbReference type="STRING" id="995038.SAMN05216274_12345"/>
<keyword evidence="3" id="KW-1185">Reference proteome</keyword>
<dbReference type="Proteomes" id="UP000199681">
    <property type="component" value="Unassembled WGS sequence"/>
</dbReference>
<protein>
    <submittedName>
        <fullName evidence="2">Uncharacterized protein</fullName>
    </submittedName>
</protein>
<evidence type="ECO:0000313" key="2">
    <source>
        <dbReference type="EMBL" id="TFB82450.1"/>
    </source>
</evidence>
<name>A0A1I3E8V7_9MICO</name>
<evidence type="ECO:0000313" key="1">
    <source>
        <dbReference type="EMBL" id="SFH95131.1"/>
    </source>
</evidence>
<reference evidence="2 4" key="2">
    <citation type="submission" date="2019-03" db="EMBL/GenBank/DDBJ databases">
        <title>Genomics of glacier-inhabiting Cryobacterium strains.</title>
        <authorList>
            <person name="Liu Q."/>
            <person name="Xin Y.-H."/>
        </authorList>
    </citation>
    <scope>NUCLEOTIDE SEQUENCE [LARGE SCALE GENOMIC DNA]</scope>
    <source>
        <strain evidence="2 4">Hh34</strain>
    </source>
</reference>
<dbReference type="RefSeq" id="WP_092452788.1">
    <property type="nucleotide sequence ID" value="NZ_BKAC01000027.1"/>
</dbReference>
<proteinExistence type="predicted"/>
<accession>A0A1I3E8V7</accession>
<reference evidence="1 3" key="1">
    <citation type="submission" date="2016-10" db="EMBL/GenBank/DDBJ databases">
        <authorList>
            <person name="Varghese N."/>
            <person name="Submissions S."/>
        </authorList>
    </citation>
    <scope>NUCLEOTIDE SEQUENCE [LARGE SCALE GENOMIC DNA]</scope>
    <source>
        <strain evidence="1 3">GMCC 1.11211</strain>
    </source>
</reference>
<evidence type="ECO:0000313" key="4">
    <source>
        <dbReference type="Proteomes" id="UP000297963"/>
    </source>
</evidence>
<evidence type="ECO:0000313" key="3">
    <source>
        <dbReference type="Proteomes" id="UP000199681"/>
    </source>
</evidence>
<sequence length="83" mass="8656">MQLITGAAEADWIDIALEFSARVIGTVPGGYEAYLRIFHPGVAITVTSMEGTGFTAVSWGAVAQATGATVHPAMQWTSIIGNC</sequence>
<gene>
    <name evidence="2" type="ORF">E3O11_15220</name>
    <name evidence="1" type="ORF">SAMN05216274_12345</name>
</gene>
<dbReference type="AlphaFoldDB" id="A0A1I3E8V7"/>